<reference evidence="1 2" key="1">
    <citation type="submission" date="2016-10" db="EMBL/GenBank/DDBJ databases">
        <title>Paenibacillus species isolates.</title>
        <authorList>
            <person name="Beno S.M."/>
        </authorList>
    </citation>
    <scope>NUCLEOTIDE SEQUENCE [LARGE SCALE GENOMIC DNA]</scope>
    <source>
        <strain evidence="1 2">FSL H7-0710</strain>
    </source>
</reference>
<dbReference type="AlphaFoldDB" id="A0A1R0XMH5"/>
<sequence>MDIRIKELVNAAQETYGLDNYYLHTHELYREVSILGKTDYLLSMEWFPSHITEWKEDYNPEGTAVITIDLQSRNYKSVIFVGGKSYANGAPFQNIDLNGVIQWMEAEAGIVYGKGFHLIKEQVGEYHFAESIDGVPVSPGGRMELRFDAEGRLIFYSVHVQFPSRSLVQKENYSLTLQAVEPQAKKQLQLIEYPVYEMKQFLPIYGIEEIYITNDGTTIPFEIISGTRAQLNIDQVIHWEQANTEPFVRTEIRLQEVVTIEQAIAREPHPDSFPITDAELFKCIAGVEAGLSQLYPDESGQWILKTLHRERGHIQATLRMNAPSNRIFQRKLLLFIDANLYKVINYMDNKSLLDTFDEFQSEGEITVSHNEAYNKLKGWLELTPVYVYDSGQKKYVLCGKLDCNYAVKATSGDVVELGSLE</sequence>
<name>A0A1R0XMH5_9BACL</name>
<evidence type="ECO:0008006" key="3">
    <source>
        <dbReference type="Google" id="ProtNLM"/>
    </source>
</evidence>
<organism evidence="1 2">
    <name type="scientific">Paenibacillus odorifer</name>
    <dbReference type="NCBI Taxonomy" id="189426"/>
    <lineage>
        <taxon>Bacteria</taxon>
        <taxon>Bacillati</taxon>
        <taxon>Bacillota</taxon>
        <taxon>Bacilli</taxon>
        <taxon>Bacillales</taxon>
        <taxon>Paenibacillaceae</taxon>
        <taxon>Paenibacillus</taxon>
    </lineage>
</organism>
<dbReference type="RefSeq" id="WP_076121037.1">
    <property type="nucleotide sequence ID" value="NZ_MPTC01000031.1"/>
</dbReference>
<dbReference type="OrthoDB" id="2431483at2"/>
<accession>A0A1R0XMH5</accession>
<dbReference type="EMBL" id="MPTC01000031">
    <property type="protein sequence ID" value="OMD36290.1"/>
    <property type="molecule type" value="Genomic_DNA"/>
</dbReference>
<proteinExistence type="predicted"/>
<dbReference type="Proteomes" id="UP000187439">
    <property type="component" value="Unassembled WGS sequence"/>
</dbReference>
<evidence type="ECO:0000313" key="1">
    <source>
        <dbReference type="EMBL" id="OMD36290.1"/>
    </source>
</evidence>
<comment type="caution">
    <text evidence="1">The sequence shown here is derived from an EMBL/GenBank/DDBJ whole genome shotgun (WGS) entry which is preliminary data.</text>
</comment>
<evidence type="ECO:0000313" key="2">
    <source>
        <dbReference type="Proteomes" id="UP000187439"/>
    </source>
</evidence>
<protein>
    <recommendedName>
        <fullName evidence="3">DUF4901 domain-containing protein</fullName>
    </recommendedName>
</protein>
<gene>
    <name evidence="1" type="ORF">BSK52_24670</name>
</gene>